<dbReference type="InterPro" id="IPR050309">
    <property type="entry name" value="Type-B_Carboxylest/Lipase"/>
</dbReference>
<feature type="domain" description="Carboxylesterase type B" evidence="4">
    <location>
        <begin position="74"/>
        <end position="521"/>
    </location>
</feature>
<evidence type="ECO:0000256" key="2">
    <source>
        <dbReference type="ARBA" id="ARBA00022801"/>
    </source>
</evidence>
<dbReference type="Pfam" id="PF00135">
    <property type="entry name" value="COesterase"/>
    <property type="match status" value="1"/>
</dbReference>
<proteinExistence type="inferred from homology"/>
<keyword evidence="3" id="KW-0732">Signal</keyword>
<name>A0AAN7T1J4_9EURO</name>
<dbReference type="EC" id="3.1.1.-" evidence="3"/>
<keyword evidence="2 3" id="KW-0378">Hydrolase</keyword>
<accession>A0AAN7T1J4</accession>
<dbReference type="PANTHER" id="PTHR11559">
    <property type="entry name" value="CARBOXYLESTERASE"/>
    <property type="match status" value="1"/>
</dbReference>
<dbReference type="EMBL" id="JAVRRJ010000002">
    <property type="protein sequence ID" value="KAK5087802.1"/>
    <property type="molecule type" value="Genomic_DNA"/>
</dbReference>
<feature type="chain" id="PRO_5042672638" description="Carboxylic ester hydrolase" evidence="3">
    <location>
        <begin position="22"/>
        <end position="553"/>
    </location>
</feature>
<dbReference type="InterPro" id="IPR029058">
    <property type="entry name" value="AB_hydrolase_fold"/>
</dbReference>
<dbReference type="InterPro" id="IPR002018">
    <property type="entry name" value="CarbesteraseB"/>
</dbReference>
<evidence type="ECO:0000259" key="4">
    <source>
        <dbReference type="Pfam" id="PF00135"/>
    </source>
</evidence>
<protein>
    <recommendedName>
        <fullName evidence="3">Carboxylic ester hydrolase</fullName>
        <ecNumber evidence="3">3.1.1.-</ecNumber>
    </recommendedName>
</protein>
<dbReference type="Gene3D" id="3.40.50.1820">
    <property type="entry name" value="alpha/beta hydrolase"/>
    <property type="match status" value="1"/>
</dbReference>
<dbReference type="SUPFAM" id="SSF53474">
    <property type="entry name" value="alpha/beta-Hydrolases"/>
    <property type="match status" value="1"/>
</dbReference>
<evidence type="ECO:0000256" key="3">
    <source>
        <dbReference type="RuleBase" id="RU361235"/>
    </source>
</evidence>
<reference evidence="5 6" key="1">
    <citation type="submission" date="2023-08" db="EMBL/GenBank/DDBJ databases">
        <title>Black Yeasts Isolated from many extreme environments.</title>
        <authorList>
            <person name="Coleine C."/>
            <person name="Stajich J.E."/>
            <person name="Selbmann L."/>
        </authorList>
    </citation>
    <scope>NUCLEOTIDE SEQUENCE [LARGE SCALE GENOMIC DNA]</scope>
    <source>
        <strain evidence="5 6">CCFEE 5910</strain>
    </source>
</reference>
<dbReference type="AlphaFoldDB" id="A0AAN7T1J4"/>
<dbReference type="GO" id="GO:0016787">
    <property type="term" value="F:hydrolase activity"/>
    <property type="evidence" value="ECO:0007669"/>
    <property type="project" value="UniProtKB-KW"/>
</dbReference>
<dbReference type="InterPro" id="IPR019826">
    <property type="entry name" value="Carboxylesterase_B_AS"/>
</dbReference>
<evidence type="ECO:0000313" key="6">
    <source>
        <dbReference type="Proteomes" id="UP001309876"/>
    </source>
</evidence>
<keyword evidence="6" id="KW-1185">Reference proteome</keyword>
<sequence>MLSSICRAFLYYTLCAQLAYAVDPLVKLPYSEFAGTVQSNGITQWLGIPFAAPPIGELRFAPPSDPPIKTGVQQADKLPVFIFFQGGGFNSNANPNLNGAGLIEASGHNIIVVTFNYRVGPWGFLASSGSSSGQPTANNGLRDQRKALEWVQKYISSFGGDPNHVVLGGDSAGAASISLHLTAYGGRNDNLFHAAAVESVSFATVLTTKEAQYQYDNFTRAGGCSDSDAAKSLSCLRSKTAQQLQAQNFNIPYPGQAKAPLYMFAPTLDGDFVTDLTYTAFEKGKFIDVPVIFGADTNDGTGFTPKDTSSQEQSNAFLTQQFPYLTASQLSEIDRLYPVPTGNDCPASGTCWWRQVSNAYGELRYMCPSLYISSAYANLTTTSSNTKKDTTSNSIKAVTYFVGGGSARRHAGSASNSLSTRATKSASYAYRYNVEDPDQIAAGLGVPHTVELNAIFGPDNVPAGSAPASYYPGKSNANVVPVIQAYWTSFIRTFDPNTHKLSGSATWETYYSKSGEPQRILFNTGGKTDMESVDKGQRVRCAYLQSIGASIKQ</sequence>
<evidence type="ECO:0000256" key="1">
    <source>
        <dbReference type="ARBA" id="ARBA00005964"/>
    </source>
</evidence>
<feature type="signal peptide" evidence="3">
    <location>
        <begin position="1"/>
        <end position="21"/>
    </location>
</feature>
<dbReference type="PROSITE" id="PS00122">
    <property type="entry name" value="CARBOXYLESTERASE_B_1"/>
    <property type="match status" value="1"/>
</dbReference>
<organism evidence="5 6">
    <name type="scientific">Lithohypha guttulata</name>
    <dbReference type="NCBI Taxonomy" id="1690604"/>
    <lineage>
        <taxon>Eukaryota</taxon>
        <taxon>Fungi</taxon>
        <taxon>Dikarya</taxon>
        <taxon>Ascomycota</taxon>
        <taxon>Pezizomycotina</taxon>
        <taxon>Eurotiomycetes</taxon>
        <taxon>Chaetothyriomycetidae</taxon>
        <taxon>Chaetothyriales</taxon>
        <taxon>Trichomeriaceae</taxon>
        <taxon>Lithohypha</taxon>
    </lineage>
</organism>
<comment type="similarity">
    <text evidence="1 3">Belongs to the type-B carboxylesterase/lipase family.</text>
</comment>
<evidence type="ECO:0000313" key="5">
    <source>
        <dbReference type="EMBL" id="KAK5087802.1"/>
    </source>
</evidence>
<gene>
    <name evidence="5" type="ORF">LTR05_002017</name>
</gene>
<comment type="caution">
    <text evidence="5">The sequence shown here is derived from an EMBL/GenBank/DDBJ whole genome shotgun (WGS) entry which is preliminary data.</text>
</comment>
<dbReference type="Proteomes" id="UP001309876">
    <property type="component" value="Unassembled WGS sequence"/>
</dbReference>